<dbReference type="SUPFAM" id="SSF57586">
    <property type="entry name" value="TNF receptor-like"/>
    <property type="match status" value="2"/>
</dbReference>
<feature type="repeat" description="TNFR-Cys" evidence="5">
    <location>
        <begin position="69"/>
        <end position="111"/>
    </location>
</feature>
<reference evidence="9" key="1">
    <citation type="submission" date="2025-08" db="UniProtKB">
        <authorList>
            <consortium name="Ensembl"/>
        </authorList>
    </citation>
    <scope>IDENTIFICATION</scope>
</reference>
<feature type="region of interest" description="Disordered" evidence="6">
    <location>
        <begin position="328"/>
        <end position="347"/>
    </location>
</feature>
<dbReference type="Gene3D" id="2.10.50.10">
    <property type="entry name" value="Tumor Necrosis Factor Receptor, subunit A, domain 2"/>
    <property type="match status" value="2"/>
</dbReference>
<dbReference type="PRINTS" id="PR01680">
    <property type="entry name" value="TNFACTORR6"/>
</dbReference>
<feature type="domain" description="TNFR-Cys" evidence="8">
    <location>
        <begin position="69"/>
        <end position="111"/>
    </location>
</feature>
<dbReference type="Pfam" id="PF00020">
    <property type="entry name" value="TNFR_c6"/>
    <property type="match status" value="3"/>
</dbReference>
<feature type="disulfide bond" evidence="5">
    <location>
        <begin position="46"/>
        <end position="59"/>
    </location>
</feature>
<dbReference type="PROSITE" id="PS50050">
    <property type="entry name" value="TNFR_NGFR_2"/>
    <property type="match status" value="4"/>
</dbReference>
<evidence type="ECO:0000259" key="8">
    <source>
        <dbReference type="PROSITE" id="PS50050"/>
    </source>
</evidence>
<protein>
    <submittedName>
        <fullName evidence="9">Tumor necrosis factor receptor superfamily, member 1B</fullName>
    </submittedName>
</protein>
<dbReference type="Ensembl" id="ENSNMLT00000012162.1">
    <property type="protein sequence ID" value="ENSNMLP00000010746.1"/>
    <property type="gene ID" value="ENSNMLG00000007395.1"/>
</dbReference>
<organism evidence="9 10">
    <name type="scientific">Neogobius melanostomus</name>
    <name type="common">round goby</name>
    <dbReference type="NCBI Taxonomy" id="47308"/>
    <lineage>
        <taxon>Eukaryota</taxon>
        <taxon>Metazoa</taxon>
        <taxon>Chordata</taxon>
        <taxon>Craniata</taxon>
        <taxon>Vertebrata</taxon>
        <taxon>Euteleostomi</taxon>
        <taxon>Actinopterygii</taxon>
        <taxon>Neopterygii</taxon>
        <taxon>Teleostei</taxon>
        <taxon>Neoteleostei</taxon>
        <taxon>Acanthomorphata</taxon>
        <taxon>Gobiaria</taxon>
        <taxon>Gobiiformes</taxon>
        <taxon>Gobioidei</taxon>
        <taxon>Gobiidae</taxon>
        <taxon>Benthophilinae</taxon>
        <taxon>Neogobiini</taxon>
        <taxon>Neogobius</taxon>
    </lineage>
</organism>
<dbReference type="InterPro" id="IPR051670">
    <property type="entry name" value="TNF_chemokine_rcpt-like"/>
</dbReference>
<feature type="disulfide bond" evidence="5">
    <location>
        <begin position="136"/>
        <end position="154"/>
    </location>
</feature>
<accession>A0A8C6SUY1</accession>
<proteinExistence type="predicted"/>
<feature type="signal peptide" evidence="7">
    <location>
        <begin position="1"/>
        <end position="20"/>
    </location>
</feature>
<keyword evidence="1 7" id="KW-0732">Signal</keyword>
<evidence type="ECO:0000256" key="5">
    <source>
        <dbReference type="PROSITE-ProRule" id="PRU00206"/>
    </source>
</evidence>
<evidence type="ECO:0000256" key="1">
    <source>
        <dbReference type="ARBA" id="ARBA00022729"/>
    </source>
</evidence>
<feature type="domain" description="TNFR-Cys" evidence="8">
    <location>
        <begin position="112"/>
        <end position="154"/>
    </location>
</feature>
<feature type="domain" description="TNFR-Cys" evidence="8">
    <location>
        <begin position="156"/>
        <end position="195"/>
    </location>
</feature>
<evidence type="ECO:0000313" key="10">
    <source>
        <dbReference type="Proteomes" id="UP000694523"/>
    </source>
</evidence>
<dbReference type="GO" id="GO:0051044">
    <property type="term" value="P:positive regulation of membrane protein ectodomain proteolysis"/>
    <property type="evidence" value="ECO:0007669"/>
    <property type="project" value="TreeGrafter"/>
</dbReference>
<feature type="disulfide bond" evidence="5">
    <location>
        <begin position="157"/>
        <end position="172"/>
    </location>
</feature>
<feature type="repeat" description="TNFR-Cys" evidence="5">
    <location>
        <begin position="156"/>
        <end position="195"/>
    </location>
</feature>
<dbReference type="GO" id="GO:0005031">
    <property type="term" value="F:tumor necrosis factor receptor activity"/>
    <property type="evidence" value="ECO:0007669"/>
    <property type="project" value="TreeGrafter"/>
</dbReference>
<dbReference type="GO" id="GO:0043120">
    <property type="term" value="F:tumor necrosis factor binding"/>
    <property type="evidence" value="ECO:0007669"/>
    <property type="project" value="TreeGrafter"/>
</dbReference>
<dbReference type="GO" id="GO:0006955">
    <property type="term" value="P:immune response"/>
    <property type="evidence" value="ECO:0007669"/>
    <property type="project" value="InterPro"/>
</dbReference>
<dbReference type="GO" id="GO:0150079">
    <property type="term" value="P:negative regulation of neuroinflammatory response"/>
    <property type="evidence" value="ECO:0007669"/>
    <property type="project" value="TreeGrafter"/>
</dbReference>
<keyword evidence="3 5" id="KW-1015">Disulfide bond</keyword>
<dbReference type="AlphaFoldDB" id="A0A8C6SUY1"/>
<evidence type="ECO:0000256" key="2">
    <source>
        <dbReference type="ARBA" id="ARBA00022737"/>
    </source>
</evidence>
<name>A0A8C6SUY1_9GOBI</name>
<feature type="repeat" description="TNFR-Cys" evidence="5">
    <location>
        <begin position="112"/>
        <end position="154"/>
    </location>
</feature>
<dbReference type="GO" id="GO:0048714">
    <property type="term" value="P:positive regulation of oligodendrocyte differentiation"/>
    <property type="evidence" value="ECO:0007669"/>
    <property type="project" value="TreeGrafter"/>
</dbReference>
<keyword evidence="2" id="KW-0677">Repeat</keyword>
<evidence type="ECO:0000256" key="6">
    <source>
        <dbReference type="SAM" id="MobiDB-lite"/>
    </source>
</evidence>
<dbReference type="GO" id="GO:0008630">
    <property type="term" value="P:intrinsic apoptotic signaling pathway in response to DNA damage"/>
    <property type="evidence" value="ECO:0007669"/>
    <property type="project" value="TreeGrafter"/>
</dbReference>
<dbReference type="InterPro" id="IPR001368">
    <property type="entry name" value="TNFR/NGFR_Cys_rich_reg"/>
</dbReference>
<dbReference type="PANTHER" id="PTHR47386">
    <property type="entry name" value="TUMOR NECROSIS FACTOR RECEPTOR SUPERFAMILY MEMBER 1B"/>
    <property type="match status" value="1"/>
</dbReference>
<feature type="chain" id="PRO_5034027945" evidence="7">
    <location>
        <begin position="21"/>
        <end position="423"/>
    </location>
</feature>
<evidence type="ECO:0000313" key="9">
    <source>
        <dbReference type="Ensembl" id="ENSNMLP00000010746.1"/>
    </source>
</evidence>
<dbReference type="SMART" id="SM00208">
    <property type="entry name" value="TNFR"/>
    <property type="match status" value="4"/>
</dbReference>
<dbReference type="InterPro" id="IPR008063">
    <property type="entry name" value="Fas_rcpt"/>
</dbReference>
<keyword evidence="10" id="KW-1185">Reference proteome</keyword>
<evidence type="ECO:0000256" key="3">
    <source>
        <dbReference type="ARBA" id="ARBA00023157"/>
    </source>
</evidence>
<dbReference type="GO" id="GO:0031643">
    <property type="term" value="P:positive regulation of myelination"/>
    <property type="evidence" value="ECO:0007669"/>
    <property type="project" value="TreeGrafter"/>
</dbReference>
<dbReference type="PANTHER" id="PTHR47386:SF1">
    <property type="entry name" value="TUMOR NECROSIS FACTOR RECEPTOR SUPERFAMILY MEMBER 1B"/>
    <property type="match status" value="1"/>
</dbReference>
<feature type="disulfide bond" evidence="5">
    <location>
        <begin position="70"/>
        <end position="85"/>
    </location>
</feature>
<comment type="caution">
    <text evidence="5">Lacks conserved residue(s) required for the propagation of feature annotation.</text>
</comment>
<dbReference type="GO" id="GO:0016020">
    <property type="term" value="C:membrane"/>
    <property type="evidence" value="ECO:0007669"/>
    <property type="project" value="InterPro"/>
</dbReference>
<feature type="disulfide bond" evidence="5">
    <location>
        <begin position="49"/>
        <end position="67"/>
    </location>
</feature>
<dbReference type="GO" id="GO:0097191">
    <property type="term" value="P:extrinsic apoptotic signaling pathway"/>
    <property type="evidence" value="ECO:0007669"/>
    <property type="project" value="TreeGrafter"/>
</dbReference>
<feature type="domain" description="TNFR-Cys" evidence="8">
    <location>
        <begin position="30"/>
        <end position="67"/>
    </location>
</feature>
<dbReference type="PROSITE" id="PS00652">
    <property type="entry name" value="TNFR_NGFR_1"/>
    <property type="match status" value="1"/>
</dbReference>
<feature type="repeat" description="TNFR-Cys" evidence="5">
    <location>
        <begin position="30"/>
        <end position="67"/>
    </location>
</feature>
<dbReference type="Proteomes" id="UP000694523">
    <property type="component" value="Unplaced"/>
</dbReference>
<reference evidence="9" key="2">
    <citation type="submission" date="2025-09" db="UniProtKB">
        <authorList>
            <consortium name="Ensembl"/>
        </authorList>
    </citation>
    <scope>IDENTIFICATION</scope>
</reference>
<sequence>MEDFVLLLVLLLTLTIETRSLPYVVDTNHNCSAPDMYVREGTDLCCSRCPPGYKLKRDCNETHDTDCEPCGTGQFMEKWNYSPNCLSCPRCKEAKGLQYAVPCSSTTRAKCDCMPGRYCYMRNNQGCQECVSYKTCKQGFGVSVPGTLNSDARCLKCPEGTFSDTVSFTDTCKPHTTCDERDIISKGNATSDTVCNSVASTKPALNTKPETVISTAATQLWQSTTVKSKSLPITTANTTIPGILLFSKTTMPRKGQVPDTGPDKQIGKPYVITVQPEQQCLLQNGTADKHNCIESIETLQSTLPLHQPESALSEPLPLQSNVYPSVSQHGLTAQTSSQPTSPQNMTPSPLVNVNINLHIGNGTCSSPAVLLKDMPAAEPKIPFGEEEESCSLLQQEDGKPSVLSVEESGHFNSMVLKTLDQFV</sequence>
<evidence type="ECO:0000256" key="7">
    <source>
        <dbReference type="SAM" id="SignalP"/>
    </source>
</evidence>
<dbReference type="GO" id="GO:0002724">
    <property type="term" value="P:regulation of T cell cytokine production"/>
    <property type="evidence" value="ECO:0007669"/>
    <property type="project" value="TreeGrafter"/>
</dbReference>
<dbReference type="GO" id="GO:0042129">
    <property type="term" value="P:regulation of T cell proliferation"/>
    <property type="evidence" value="ECO:0007669"/>
    <property type="project" value="TreeGrafter"/>
</dbReference>
<dbReference type="CDD" id="cd00185">
    <property type="entry name" value="TNFRSF"/>
    <property type="match status" value="1"/>
</dbReference>
<evidence type="ECO:0000256" key="4">
    <source>
        <dbReference type="ARBA" id="ARBA00023180"/>
    </source>
</evidence>
<keyword evidence="4" id="KW-0325">Glycoprotein</keyword>